<feature type="transmembrane region" description="Helical" evidence="2">
    <location>
        <begin position="78"/>
        <end position="98"/>
    </location>
</feature>
<accession>A0A8S5MVR8</accession>
<proteinExistence type="predicted"/>
<evidence type="ECO:0000256" key="2">
    <source>
        <dbReference type="SAM" id="Phobius"/>
    </source>
</evidence>
<protein>
    <submittedName>
        <fullName evidence="3">Hemolysin XhlA</fullName>
    </submittedName>
</protein>
<name>A0A8S5MVR8_9CAUD</name>
<reference evidence="3" key="1">
    <citation type="journal article" date="2021" name="Proc. Natl. Acad. Sci. U.S.A.">
        <title>A Catalog of Tens of Thousands of Viruses from Human Metagenomes Reveals Hidden Associations with Chronic Diseases.</title>
        <authorList>
            <person name="Tisza M.J."/>
            <person name="Buck C.B."/>
        </authorList>
    </citation>
    <scope>NUCLEOTIDE SEQUENCE</scope>
    <source>
        <strain evidence="3">CtsBB38</strain>
    </source>
</reference>
<feature type="coiled-coil region" evidence="1">
    <location>
        <begin position="10"/>
        <end position="70"/>
    </location>
</feature>
<keyword evidence="1" id="KW-0175">Coiled coil</keyword>
<evidence type="ECO:0000313" key="3">
    <source>
        <dbReference type="EMBL" id="DAD86446.1"/>
    </source>
</evidence>
<dbReference type="EMBL" id="BK014999">
    <property type="protein sequence ID" value="DAD86446.1"/>
    <property type="molecule type" value="Genomic_DNA"/>
</dbReference>
<keyword evidence="2" id="KW-0472">Membrane</keyword>
<sequence>MSDEKVQELLLKLIEDVATINAKLDSLNEQKLSSRLDLIEAQTREQERVIKGLENRNSKLEEYVRNTLVEKDKTNKGLWTSIGLAMFSVVLTVLTTILF</sequence>
<evidence type="ECO:0000256" key="1">
    <source>
        <dbReference type="SAM" id="Coils"/>
    </source>
</evidence>
<organism evidence="3">
    <name type="scientific">Siphoviridae sp. ctsBB38</name>
    <dbReference type="NCBI Taxonomy" id="2826482"/>
    <lineage>
        <taxon>Viruses</taxon>
        <taxon>Duplodnaviria</taxon>
        <taxon>Heunggongvirae</taxon>
        <taxon>Uroviricota</taxon>
        <taxon>Caudoviricetes</taxon>
    </lineage>
</organism>
<keyword evidence="2" id="KW-0812">Transmembrane</keyword>
<keyword evidence="2" id="KW-1133">Transmembrane helix</keyword>